<reference evidence="1 2" key="1">
    <citation type="submission" date="2020-03" db="EMBL/GenBank/DDBJ databases">
        <title>Complete Genome Sequence of Halomonas meridiana strain Eplume2, isolated from hydrothermal-plume in the north east Pacific Ocean.</title>
        <authorList>
            <person name="Kurihara Y."/>
            <person name="Kawai S."/>
            <person name="Sakai A."/>
            <person name="Galipon J."/>
            <person name="Arakawa K."/>
        </authorList>
    </citation>
    <scope>NUCLEOTIDE SEQUENCE [LARGE SCALE GENOMIC DNA]</scope>
    <source>
        <strain evidence="1 2">Eplume2</strain>
    </source>
</reference>
<organism evidence="1 2">
    <name type="scientific">Vreelandella aquamarina</name>
    <dbReference type="NCBI Taxonomy" id="77097"/>
    <lineage>
        <taxon>Bacteria</taxon>
        <taxon>Pseudomonadati</taxon>
        <taxon>Pseudomonadota</taxon>
        <taxon>Gammaproteobacteria</taxon>
        <taxon>Oceanospirillales</taxon>
        <taxon>Halomonadaceae</taxon>
        <taxon>Vreelandella</taxon>
    </lineage>
</organism>
<gene>
    <name evidence="1" type="ORF">HMEPL2_38570</name>
</gene>
<evidence type="ECO:0000313" key="2">
    <source>
        <dbReference type="Proteomes" id="UP000501053"/>
    </source>
</evidence>
<evidence type="ECO:0000313" key="1">
    <source>
        <dbReference type="EMBL" id="BCB73506.1"/>
    </source>
</evidence>
<sequence>MSTKVSSARIGRKLQENFKVLINEINKKVITLDGLAIAPMMIHISLDILARFLFNTPRPE</sequence>
<accession>A0A6F8XI64</accession>
<name>A0A6F8XI64_9GAMM</name>
<keyword evidence="2" id="KW-1185">Reference proteome</keyword>
<dbReference type="Proteomes" id="UP000501053">
    <property type="component" value="Chromosome"/>
</dbReference>
<proteinExistence type="predicted"/>
<protein>
    <submittedName>
        <fullName evidence="1">Uncharacterized protein</fullName>
    </submittedName>
</protein>
<dbReference type="AlphaFoldDB" id="A0A6F8XI64"/>
<dbReference type="EMBL" id="AP022869">
    <property type="protein sequence ID" value="BCB73506.1"/>
    <property type="molecule type" value="Genomic_DNA"/>
</dbReference>